<gene>
    <name evidence="1" type="ORF">IV203_004784</name>
    <name evidence="2" type="ORF">IV203_028849</name>
</gene>
<sequence length="379" mass="41002">MAANLATAAAIGALVSNGGGGEMNNINNNPVVPECPAPPLAAYHHEDACLRKPSRERKGHHDRSMIYRALTESGTGATLVPNTQTVTCPLEVRSLEIPSATRGFDTTWIVENTSSVPVVVSWIVNGVEYSPFDPDKSAMDDPRAMLRPGDWTSVPTFESFVYHVRELEKDGSAGKIVLQHRAGLVPLGNPHDYPCDASLPDVPPMDPDTGVTLPSFQRQRTHPVRPCNTIDVGFRNQVGCPLHVYWARGLSEVPENGFNCGEKFRFHLGTKPAPQDFFEDWNSMTKFEGSYIGHTFVARLASDPKVVIDTHTLQPTRIVDCPNLKQKVAVNTKVAEKEKETIVEPRGTMTQLTEPDLPDATAAIAGGAATMAAAGGNSG</sequence>
<name>A0A9K3Q2M7_9STRA</name>
<dbReference type="AlphaFoldDB" id="A0A9K3Q2M7"/>
<accession>A0A9K3Q2M7</accession>
<reference evidence="2" key="2">
    <citation type="submission" date="2021-04" db="EMBL/GenBank/DDBJ databases">
        <authorList>
            <person name="Podell S."/>
        </authorList>
    </citation>
    <scope>NUCLEOTIDE SEQUENCE</scope>
    <source>
        <strain evidence="2">Hildebrandi</strain>
    </source>
</reference>
<evidence type="ECO:0000313" key="1">
    <source>
        <dbReference type="EMBL" id="KAG7338884.1"/>
    </source>
</evidence>
<dbReference type="Proteomes" id="UP000693970">
    <property type="component" value="Unassembled WGS sequence"/>
</dbReference>
<protein>
    <submittedName>
        <fullName evidence="2">Uncharacterized protein</fullName>
    </submittedName>
</protein>
<dbReference type="EMBL" id="JAGRRH010000007">
    <property type="protein sequence ID" value="KAG7366179.1"/>
    <property type="molecule type" value="Genomic_DNA"/>
</dbReference>
<evidence type="ECO:0000313" key="2">
    <source>
        <dbReference type="EMBL" id="KAG7366179.1"/>
    </source>
</evidence>
<reference evidence="2" key="1">
    <citation type="journal article" date="2021" name="Sci. Rep.">
        <title>Diploid genomic architecture of Nitzschia inconspicua, an elite biomass production diatom.</title>
        <authorList>
            <person name="Oliver A."/>
            <person name="Podell S."/>
            <person name="Pinowska A."/>
            <person name="Traller J.C."/>
            <person name="Smith S.R."/>
            <person name="McClure R."/>
            <person name="Beliaev A."/>
            <person name="Bohutskyi P."/>
            <person name="Hill E.A."/>
            <person name="Rabines A."/>
            <person name="Zheng H."/>
            <person name="Allen L.Z."/>
            <person name="Kuo A."/>
            <person name="Grigoriev I.V."/>
            <person name="Allen A.E."/>
            <person name="Hazlebeck D."/>
            <person name="Allen E.E."/>
        </authorList>
    </citation>
    <scope>NUCLEOTIDE SEQUENCE</scope>
    <source>
        <strain evidence="2">Hildebrandi</strain>
    </source>
</reference>
<organism evidence="2 3">
    <name type="scientific">Nitzschia inconspicua</name>
    <dbReference type="NCBI Taxonomy" id="303405"/>
    <lineage>
        <taxon>Eukaryota</taxon>
        <taxon>Sar</taxon>
        <taxon>Stramenopiles</taxon>
        <taxon>Ochrophyta</taxon>
        <taxon>Bacillariophyta</taxon>
        <taxon>Bacillariophyceae</taxon>
        <taxon>Bacillariophycidae</taxon>
        <taxon>Bacillariales</taxon>
        <taxon>Bacillariaceae</taxon>
        <taxon>Nitzschia</taxon>
    </lineage>
</organism>
<dbReference type="OrthoDB" id="46311at2759"/>
<evidence type="ECO:0000313" key="3">
    <source>
        <dbReference type="Proteomes" id="UP000693970"/>
    </source>
</evidence>
<proteinExistence type="predicted"/>
<dbReference type="EMBL" id="JAGRRH010000046">
    <property type="protein sequence ID" value="KAG7338884.1"/>
    <property type="molecule type" value="Genomic_DNA"/>
</dbReference>
<comment type="caution">
    <text evidence="2">The sequence shown here is derived from an EMBL/GenBank/DDBJ whole genome shotgun (WGS) entry which is preliminary data.</text>
</comment>
<keyword evidence="3" id="KW-1185">Reference proteome</keyword>